<dbReference type="InterPro" id="IPR000674">
    <property type="entry name" value="Ald_Oxase/Xan_DH_a/b"/>
</dbReference>
<dbReference type="InterPro" id="IPR036856">
    <property type="entry name" value="Ald_Oxase/Xan_DH_a/b_sf"/>
</dbReference>
<dbReference type="PANTHER" id="PTHR11908">
    <property type="entry name" value="XANTHINE DEHYDROGENASE"/>
    <property type="match status" value="1"/>
</dbReference>
<dbReference type="KEGG" id="cid:P73_0166"/>
<dbReference type="Proteomes" id="UP000031521">
    <property type="component" value="Chromosome"/>
</dbReference>
<dbReference type="InterPro" id="IPR016208">
    <property type="entry name" value="Ald_Oxase/xanthine_DH-like"/>
</dbReference>
<dbReference type="HOGENOM" id="CLU_001681_2_1_5"/>
<dbReference type="SUPFAM" id="SSF56003">
    <property type="entry name" value="Molybdenum cofactor-binding domain"/>
    <property type="match status" value="1"/>
</dbReference>
<dbReference type="PANTHER" id="PTHR11908:SF157">
    <property type="entry name" value="XANTHINE DEHYDROGENASE SUBUNIT D-RELATED"/>
    <property type="match status" value="1"/>
</dbReference>
<dbReference type="SMART" id="SM01008">
    <property type="entry name" value="Ald_Xan_dh_C"/>
    <property type="match status" value="1"/>
</dbReference>
<dbReference type="AlphaFoldDB" id="A0A0B5DVU5"/>
<dbReference type="RefSeq" id="WP_043868052.1">
    <property type="nucleotide sequence ID" value="NZ_CP004393.1"/>
</dbReference>
<feature type="region of interest" description="Disordered" evidence="1">
    <location>
        <begin position="1"/>
        <end position="21"/>
    </location>
</feature>
<keyword evidence="4" id="KW-1185">Reference proteome</keyword>
<sequence>MNDQTTQSRAVGASHPRREAREKVTGRIEYIHNLRLPNMLHGKICRSTVAHARIVSVDTSEAEAHPGVELVLTGEDIRKVMPEPYFGVMFHDQPVLALDKVRYVGEPVALVLAADPNVAAEAVALIDVRYDELEPVFDEVDALSSTSYVHEELKPGVPEIQFLKGVRDTNVGFPYQLRHGGDVDAAFEAAEHVFEHEFRTHPSAHVPLEPPVTVAEPTGPGLTLHTANQSPSFVAYEIARLLNWPQSKVRVRVPYLGGGFGAKLWIRLEALVAAAALLAKRPVKVSLSMEEQFYTITKHGATLRIKSGVDKDGRITARKCEVYWNGGAYADIGPAVAFHAGMTAAGPYDIPDVAINSLSVYTNRPVAGAMRGFGHPQLIWAYENHTDMMAHELCIDPLDFRRRNILREGSVHATGTALNTSAVEKALDRVTERLNWGKPFDKGNGTIRRGRGFAIGIKASIAPSTSEAMVRVSSDGSATLYCSSVDMGQGADTAHAQIVAEVLDIPVQRVNIVHPDTDVTPYDTGTLGSRTLYHMGHAIRLAALDARAKLEEMAAESGSNVPIWELFARKNGLPVGNVIGTGSFTPPGHVPPDPMTGQSSDITPYWMVGATGAEVEVDTETGRVTILRLVNVADAGTPINPQIVDHQISGASIMQLGQTMQEKVHFDYGQVTNASFADYKIPSMLDIPAIENALLEGEEAGGPFGAKGAGETGTFCVSSAVANAVFDAVGVRVHEMPITGETVYRALRKAANDPLEEDQDVAL</sequence>
<dbReference type="SUPFAM" id="SSF54665">
    <property type="entry name" value="CO dehydrogenase molybdoprotein N-domain-like"/>
    <property type="match status" value="1"/>
</dbReference>
<reference evidence="3 4" key="1">
    <citation type="journal article" date="2014" name="Int. J. Syst. Evol. Microbiol.">
        <title>Celeribacter indicus sp. nov., a polycyclic aromatic hydrocarbon-degrading bacterium from deep-sea sediment and reclassification of Huaishuia halophila as Celeribacter halophilus comb. nov.</title>
        <authorList>
            <person name="Lai Q."/>
            <person name="Cao J."/>
            <person name="Yuan J."/>
            <person name="Li F."/>
            <person name="Shao Z."/>
        </authorList>
    </citation>
    <scope>NUCLEOTIDE SEQUENCE [LARGE SCALE GENOMIC DNA]</scope>
    <source>
        <strain evidence="3">P73</strain>
    </source>
</reference>
<proteinExistence type="predicted"/>
<name>A0A0B5DVU5_9RHOB</name>
<dbReference type="GO" id="GO:0005506">
    <property type="term" value="F:iron ion binding"/>
    <property type="evidence" value="ECO:0007669"/>
    <property type="project" value="InterPro"/>
</dbReference>
<dbReference type="Pfam" id="PF02738">
    <property type="entry name" value="MoCoBD_1"/>
    <property type="match status" value="1"/>
</dbReference>
<dbReference type="STRING" id="1208324.P73_0166"/>
<dbReference type="InterPro" id="IPR037165">
    <property type="entry name" value="AldOxase/xan_DH_Mopterin-bd_sf"/>
</dbReference>
<dbReference type="EMBL" id="CP004393">
    <property type="protein sequence ID" value="AJE44881.1"/>
    <property type="molecule type" value="Genomic_DNA"/>
</dbReference>
<gene>
    <name evidence="3" type="ORF">P73_0166</name>
</gene>
<evidence type="ECO:0000313" key="3">
    <source>
        <dbReference type="EMBL" id="AJE44881.1"/>
    </source>
</evidence>
<feature type="domain" description="Aldehyde oxidase/xanthine dehydrogenase a/b hammerhead" evidence="2">
    <location>
        <begin position="25"/>
        <end position="134"/>
    </location>
</feature>
<dbReference type="InterPro" id="IPR046867">
    <property type="entry name" value="AldOxase/xan_DH_MoCoBD2"/>
</dbReference>
<dbReference type="OrthoDB" id="9763985at2"/>
<dbReference type="InterPro" id="IPR008274">
    <property type="entry name" value="AldOxase/xan_DH_MoCoBD1"/>
</dbReference>
<protein>
    <submittedName>
        <fullName evidence="3">Xanthine dehydrogenase</fullName>
    </submittedName>
</protein>
<dbReference type="Pfam" id="PF20256">
    <property type="entry name" value="MoCoBD_2"/>
    <property type="match status" value="1"/>
</dbReference>
<dbReference type="Pfam" id="PF01315">
    <property type="entry name" value="Ald_Xan_dh_C"/>
    <property type="match status" value="1"/>
</dbReference>
<dbReference type="Gene3D" id="3.30.365.10">
    <property type="entry name" value="Aldehyde oxidase/xanthine dehydrogenase, molybdopterin binding domain"/>
    <property type="match status" value="4"/>
</dbReference>
<accession>A0A0B5DVU5</accession>
<evidence type="ECO:0000256" key="1">
    <source>
        <dbReference type="SAM" id="MobiDB-lite"/>
    </source>
</evidence>
<dbReference type="Gene3D" id="3.90.1170.50">
    <property type="entry name" value="Aldehyde oxidase/xanthine dehydrogenase, a/b hammerhead"/>
    <property type="match status" value="1"/>
</dbReference>
<evidence type="ECO:0000313" key="4">
    <source>
        <dbReference type="Proteomes" id="UP000031521"/>
    </source>
</evidence>
<evidence type="ECO:0000259" key="2">
    <source>
        <dbReference type="SMART" id="SM01008"/>
    </source>
</evidence>
<organism evidence="3 4">
    <name type="scientific">Celeribacter indicus</name>
    <dbReference type="NCBI Taxonomy" id="1208324"/>
    <lineage>
        <taxon>Bacteria</taxon>
        <taxon>Pseudomonadati</taxon>
        <taxon>Pseudomonadota</taxon>
        <taxon>Alphaproteobacteria</taxon>
        <taxon>Rhodobacterales</taxon>
        <taxon>Roseobacteraceae</taxon>
        <taxon>Celeribacter</taxon>
    </lineage>
</organism>
<dbReference type="GO" id="GO:0016491">
    <property type="term" value="F:oxidoreductase activity"/>
    <property type="evidence" value="ECO:0007669"/>
    <property type="project" value="InterPro"/>
</dbReference>